<keyword evidence="2" id="KW-1185">Reference proteome</keyword>
<name>A0ABU8B7U0_9BRAD</name>
<dbReference type="Proteomes" id="UP001364224">
    <property type="component" value="Unassembled WGS sequence"/>
</dbReference>
<protein>
    <submittedName>
        <fullName evidence="1">Uncharacterized protein</fullName>
    </submittedName>
</protein>
<comment type="caution">
    <text evidence="1">The sequence shown here is derived from an EMBL/GenBank/DDBJ whole genome shotgun (WGS) entry which is preliminary data.</text>
</comment>
<reference evidence="1 2" key="1">
    <citation type="submission" date="2024-02" db="EMBL/GenBank/DDBJ databases">
        <title>Adaptive strategies in a cosmopolitan and abundant soil bacterium.</title>
        <authorList>
            <person name="Carini P."/>
        </authorList>
    </citation>
    <scope>NUCLEOTIDE SEQUENCE [LARGE SCALE GENOMIC DNA]</scope>
    <source>
        <strain evidence="1 2">AZCC 1608</strain>
    </source>
</reference>
<proteinExistence type="predicted"/>
<organism evidence="1 2">
    <name type="scientific">Bradyrhizobium algeriense</name>
    <dbReference type="NCBI Taxonomy" id="634784"/>
    <lineage>
        <taxon>Bacteria</taxon>
        <taxon>Pseudomonadati</taxon>
        <taxon>Pseudomonadota</taxon>
        <taxon>Alphaproteobacteria</taxon>
        <taxon>Hyphomicrobiales</taxon>
        <taxon>Nitrobacteraceae</taxon>
        <taxon>Bradyrhizobium</taxon>
    </lineage>
</organism>
<evidence type="ECO:0000313" key="2">
    <source>
        <dbReference type="Proteomes" id="UP001364224"/>
    </source>
</evidence>
<sequence>MTIERPMFPPVDQARRHFLTVVASGTVAMIPTAVSATAPAVDPIYAAIDAHRQAVAAHDAVTDVRAAFNDVNMNDEQKAQLAVLEAAGADAWDQLDDAGCDLVNSKPTTLAGVAALCRYVEPLLNEKDTVNLPEVIYWDDETASTAAGALANDANRVVKLACRKIIDDCFKIGPLELALTVDATAAKAINY</sequence>
<dbReference type="RefSeq" id="WP_334479406.1">
    <property type="nucleotide sequence ID" value="NZ_JAZHRV010000001.1"/>
</dbReference>
<evidence type="ECO:0000313" key="1">
    <source>
        <dbReference type="EMBL" id="MEH2554612.1"/>
    </source>
</evidence>
<dbReference type="EMBL" id="JAZHRV010000001">
    <property type="protein sequence ID" value="MEH2554612.1"/>
    <property type="molecule type" value="Genomic_DNA"/>
</dbReference>
<accession>A0ABU8B7U0</accession>
<gene>
    <name evidence="1" type="ORF">V1286_002141</name>
</gene>